<feature type="transmembrane region" description="Helical" evidence="2">
    <location>
        <begin position="206"/>
        <end position="229"/>
    </location>
</feature>
<evidence type="ECO:0000256" key="1">
    <source>
        <dbReference type="SAM" id="MobiDB-lite"/>
    </source>
</evidence>
<dbReference type="GO" id="GO:0031505">
    <property type="term" value="P:fungal-type cell wall organization"/>
    <property type="evidence" value="ECO:0007669"/>
    <property type="project" value="TreeGrafter"/>
</dbReference>
<name>A0A9W9V111_PENBR</name>
<gene>
    <name evidence="3" type="ORF">N7541_003389</name>
</gene>
<comment type="caution">
    <text evidence="3">The sequence shown here is derived from an EMBL/GenBank/DDBJ whole genome shotgun (WGS) entry which is preliminary data.</text>
</comment>
<dbReference type="InterPro" id="IPR052413">
    <property type="entry name" value="SUR7_domain"/>
</dbReference>
<reference evidence="3" key="2">
    <citation type="journal article" date="2023" name="IMA Fungus">
        <title>Comparative genomic study of the Penicillium genus elucidates a diverse pangenome and 15 lateral gene transfer events.</title>
        <authorList>
            <person name="Petersen C."/>
            <person name="Sorensen T."/>
            <person name="Nielsen M.R."/>
            <person name="Sondergaard T.E."/>
            <person name="Sorensen J.L."/>
            <person name="Fitzpatrick D.A."/>
            <person name="Frisvad J.C."/>
            <person name="Nielsen K.L."/>
        </authorList>
    </citation>
    <scope>NUCLEOTIDE SEQUENCE</scope>
    <source>
        <strain evidence="3">IBT 35675</strain>
    </source>
</reference>
<keyword evidence="4" id="KW-1185">Reference proteome</keyword>
<dbReference type="GO" id="GO:0051285">
    <property type="term" value="C:cell cortex of cell tip"/>
    <property type="evidence" value="ECO:0007669"/>
    <property type="project" value="TreeGrafter"/>
</dbReference>
<feature type="compositionally biased region" description="Pro residues" evidence="1">
    <location>
        <begin position="133"/>
        <end position="149"/>
    </location>
</feature>
<evidence type="ECO:0000256" key="2">
    <source>
        <dbReference type="SAM" id="Phobius"/>
    </source>
</evidence>
<protein>
    <submittedName>
        <fullName evidence="3">Uncharacterized protein</fullName>
    </submittedName>
</protein>
<keyword evidence="2" id="KW-0472">Membrane</keyword>
<reference evidence="3" key="1">
    <citation type="submission" date="2022-12" db="EMBL/GenBank/DDBJ databases">
        <authorList>
            <person name="Petersen C."/>
        </authorList>
    </citation>
    <scope>NUCLEOTIDE SEQUENCE</scope>
    <source>
        <strain evidence="3">IBT 35675</strain>
    </source>
</reference>
<dbReference type="EMBL" id="JAPZBR010000002">
    <property type="protein sequence ID" value="KAJ5362545.1"/>
    <property type="molecule type" value="Genomic_DNA"/>
</dbReference>
<dbReference type="PANTHER" id="PTHR28019:SF7">
    <property type="entry name" value="SUR7 PROTEIN"/>
    <property type="match status" value="1"/>
</dbReference>
<evidence type="ECO:0000313" key="3">
    <source>
        <dbReference type="EMBL" id="KAJ5362545.1"/>
    </source>
</evidence>
<accession>A0A9W9V111</accession>
<organism evidence="3 4">
    <name type="scientific">Penicillium brevicompactum</name>
    <dbReference type="NCBI Taxonomy" id="5074"/>
    <lineage>
        <taxon>Eukaryota</taxon>
        <taxon>Fungi</taxon>
        <taxon>Dikarya</taxon>
        <taxon>Ascomycota</taxon>
        <taxon>Pezizomycotina</taxon>
        <taxon>Eurotiomycetes</taxon>
        <taxon>Eurotiomycetidae</taxon>
        <taxon>Eurotiales</taxon>
        <taxon>Aspergillaceae</taxon>
        <taxon>Penicillium</taxon>
    </lineage>
</organism>
<dbReference type="GO" id="GO:0005886">
    <property type="term" value="C:plasma membrane"/>
    <property type="evidence" value="ECO:0007669"/>
    <property type="project" value="InterPro"/>
</dbReference>
<keyword evidence="2" id="KW-1133">Transmembrane helix</keyword>
<sequence>MLPDASILSIDTSKLKLENAPDFFSIYVMSYCYGYEKECIVNDDPKTTTLQKSVESCSDLNPLSVFDPGKAILDSIGNPDGVSNPQWPSYLTDDFAALGPTSQAMALLFILGTCVVALSLFLRLSTIRYTWRPGPPTPLDDSDPPPGYPGSPADLPPSNLQILSLLGSTILLTIASIIATMISTQFVDLITKSGAPDFSAGSGGSFLGMAWTAVAIQALLTTDVLVALYRWKARHCRCDYEELPNSQDPESKRLVSGTN</sequence>
<keyword evidence="2" id="KW-0812">Transmembrane</keyword>
<feature type="transmembrane region" description="Helical" evidence="2">
    <location>
        <begin position="162"/>
        <end position="186"/>
    </location>
</feature>
<feature type="transmembrane region" description="Helical" evidence="2">
    <location>
        <begin position="104"/>
        <end position="122"/>
    </location>
</feature>
<proteinExistence type="predicted"/>
<feature type="region of interest" description="Disordered" evidence="1">
    <location>
        <begin position="133"/>
        <end position="153"/>
    </location>
</feature>
<dbReference type="PANTHER" id="PTHR28019">
    <property type="entry name" value="CELL MEMBRANE PROTEIN YLR413W-RELATED"/>
    <property type="match status" value="1"/>
</dbReference>
<dbReference type="Proteomes" id="UP001148299">
    <property type="component" value="Unassembled WGS sequence"/>
</dbReference>
<dbReference type="Pfam" id="PF06687">
    <property type="entry name" value="SUR7"/>
    <property type="match status" value="1"/>
</dbReference>
<dbReference type="AlphaFoldDB" id="A0A9W9V111"/>
<dbReference type="InterPro" id="IPR009571">
    <property type="entry name" value="SUR7/Rim9-like_fungi"/>
</dbReference>
<evidence type="ECO:0000313" key="4">
    <source>
        <dbReference type="Proteomes" id="UP001148299"/>
    </source>
</evidence>